<dbReference type="STRING" id="502682.BMF35_a0838"/>
<accession>A0A0G9MNF1</accession>
<feature type="domain" description="VTT" evidence="2">
    <location>
        <begin position="56"/>
        <end position="154"/>
    </location>
</feature>
<keyword evidence="1" id="KW-0472">Membrane</keyword>
<dbReference type="EMBL" id="LBHC01000002">
    <property type="protein sequence ID" value="KLE32230.1"/>
    <property type="molecule type" value="Genomic_DNA"/>
</dbReference>
<protein>
    <submittedName>
        <fullName evidence="3">Cytochrome B561</fullName>
    </submittedName>
</protein>
<proteinExistence type="predicted"/>
<dbReference type="InterPro" id="IPR032816">
    <property type="entry name" value="VTT_dom"/>
</dbReference>
<dbReference type="PATRIC" id="fig|502682.8.peg.1873"/>
<feature type="transmembrane region" description="Helical" evidence="1">
    <location>
        <begin position="170"/>
        <end position="189"/>
    </location>
</feature>
<evidence type="ECO:0000256" key="1">
    <source>
        <dbReference type="SAM" id="Phobius"/>
    </source>
</evidence>
<feature type="transmembrane region" description="Helical" evidence="1">
    <location>
        <begin position="20"/>
        <end position="43"/>
    </location>
</feature>
<dbReference type="AlphaFoldDB" id="A0A0G9MNF1"/>
<evidence type="ECO:0000259" key="2">
    <source>
        <dbReference type="Pfam" id="PF09335"/>
    </source>
</evidence>
<sequence length="217" mass="23255">MLHGLYDWTMEKAAHPHATWWLAFFCFIESSFFPIPPHPLLGLMCLAEPKKATRFAAIATIASVLGGLLGYMIGAFLYDTIGDWMLGVLGLRESFPQAACYIREQGAMAVFLAAGTPIPFKLMTITAGFIEMNLATFLVAALAGRALIFMVVGVLFQLFGAPIKGFIEKYLGTVTTVFVVLVVGGFIAITQLGGSDESTEGGDPCAAVTSMQDLEGL</sequence>
<reference evidence="3 4" key="1">
    <citation type="submission" date="2015-04" db="EMBL/GenBank/DDBJ databases">
        <title>The draft genome sequence of Erythrobacr gangjinensis K7-2.</title>
        <authorList>
            <person name="Zhuang L."/>
            <person name="Liu Y."/>
            <person name="Shao Z."/>
        </authorList>
    </citation>
    <scope>NUCLEOTIDE SEQUENCE [LARGE SCALE GENOMIC DNA]</scope>
    <source>
        <strain evidence="3 4">K7-2</strain>
    </source>
</reference>
<dbReference type="Pfam" id="PF09335">
    <property type="entry name" value="VTT_dom"/>
    <property type="match status" value="1"/>
</dbReference>
<gene>
    <name evidence="3" type="ORF">AAW01_09185</name>
</gene>
<keyword evidence="4" id="KW-1185">Reference proteome</keyword>
<dbReference type="GO" id="GO:0005886">
    <property type="term" value="C:plasma membrane"/>
    <property type="evidence" value="ECO:0007669"/>
    <property type="project" value="TreeGrafter"/>
</dbReference>
<name>A0A0G9MNF1_9SPHN</name>
<evidence type="ECO:0000313" key="4">
    <source>
        <dbReference type="Proteomes" id="UP000053070"/>
    </source>
</evidence>
<dbReference type="InterPro" id="IPR051311">
    <property type="entry name" value="DedA_domain"/>
</dbReference>
<feature type="transmembrane region" description="Helical" evidence="1">
    <location>
        <begin position="136"/>
        <end position="158"/>
    </location>
</feature>
<keyword evidence="1" id="KW-1133">Transmembrane helix</keyword>
<organism evidence="3 4">
    <name type="scientific">Aurantiacibacter gangjinensis</name>
    <dbReference type="NCBI Taxonomy" id="502682"/>
    <lineage>
        <taxon>Bacteria</taxon>
        <taxon>Pseudomonadati</taxon>
        <taxon>Pseudomonadota</taxon>
        <taxon>Alphaproteobacteria</taxon>
        <taxon>Sphingomonadales</taxon>
        <taxon>Erythrobacteraceae</taxon>
        <taxon>Aurantiacibacter</taxon>
    </lineage>
</organism>
<feature type="transmembrane region" description="Helical" evidence="1">
    <location>
        <begin position="55"/>
        <end position="78"/>
    </location>
</feature>
<dbReference type="PANTHER" id="PTHR42709">
    <property type="entry name" value="ALKALINE PHOSPHATASE LIKE PROTEIN"/>
    <property type="match status" value="1"/>
</dbReference>
<keyword evidence="1" id="KW-0812">Transmembrane</keyword>
<comment type="caution">
    <text evidence="3">The sequence shown here is derived from an EMBL/GenBank/DDBJ whole genome shotgun (WGS) entry which is preliminary data.</text>
</comment>
<evidence type="ECO:0000313" key="3">
    <source>
        <dbReference type="EMBL" id="KLE32230.1"/>
    </source>
</evidence>
<dbReference type="PANTHER" id="PTHR42709:SF11">
    <property type="entry name" value="DEDA FAMILY PROTEIN"/>
    <property type="match status" value="1"/>
</dbReference>
<dbReference type="OrthoDB" id="9810270at2"/>
<dbReference type="Proteomes" id="UP000053070">
    <property type="component" value="Unassembled WGS sequence"/>
</dbReference>